<feature type="transmembrane region" description="Helical" evidence="1">
    <location>
        <begin position="60"/>
        <end position="83"/>
    </location>
</feature>
<reference evidence="2" key="1">
    <citation type="journal article" date="2016" name="Ticks Tick Borne Dis.">
        <title>De novo assembly and annotation of the salivary gland transcriptome of Rhipicephalus appendiculatus male and female ticks during blood feeding.</title>
        <authorList>
            <person name="de Castro M.H."/>
            <person name="de Klerk D."/>
            <person name="Pienaar R."/>
            <person name="Latif A.A."/>
            <person name="Rees D.J."/>
            <person name="Mans B.J."/>
        </authorList>
    </citation>
    <scope>NUCLEOTIDE SEQUENCE</scope>
    <source>
        <tissue evidence="2">Salivary glands</tissue>
    </source>
</reference>
<dbReference type="AlphaFoldDB" id="A0A131Z9N4"/>
<feature type="transmembrane region" description="Helical" evidence="1">
    <location>
        <begin position="6"/>
        <end position="24"/>
    </location>
</feature>
<organism evidence="2">
    <name type="scientific">Rhipicephalus appendiculatus</name>
    <name type="common">Brown ear tick</name>
    <dbReference type="NCBI Taxonomy" id="34631"/>
    <lineage>
        <taxon>Eukaryota</taxon>
        <taxon>Metazoa</taxon>
        <taxon>Ecdysozoa</taxon>
        <taxon>Arthropoda</taxon>
        <taxon>Chelicerata</taxon>
        <taxon>Arachnida</taxon>
        <taxon>Acari</taxon>
        <taxon>Parasitiformes</taxon>
        <taxon>Ixodida</taxon>
        <taxon>Ixodoidea</taxon>
        <taxon>Ixodidae</taxon>
        <taxon>Rhipicephalinae</taxon>
        <taxon>Rhipicephalus</taxon>
        <taxon>Rhipicephalus</taxon>
    </lineage>
</organism>
<feature type="transmembrane region" description="Helical" evidence="1">
    <location>
        <begin position="29"/>
        <end position="48"/>
    </location>
</feature>
<name>A0A131Z9N4_RHIAP</name>
<evidence type="ECO:0000256" key="1">
    <source>
        <dbReference type="SAM" id="Phobius"/>
    </source>
</evidence>
<sequence length="137" mass="16001">SAAGWPSLFLLIIFLLFSFSFSLLYPLFVYVSICFCFFLFLAFFYYYFSFHPVSLCSLFRFISLFFLSVSLYFAFYVFLCLFLSFSRDRFRSTFAPAVHCTGACPITVAHTHLSFLVTLHKLWQATTASPFKRSHLK</sequence>
<keyword evidence="1" id="KW-0472">Membrane</keyword>
<protein>
    <submittedName>
        <fullName evidence="2">Uncharacterized protein</fullName>
    </submittedName>
</protein>
<dbReference type="EMBL" id="GEDV01001042">
    <property type="protein sequence ID" value="JAP87515.1"/>
    <property type="molecule type" value="Transcribed_RNA"/>
</dbReference>
<feature type="non-terminal residue" evidence="2">
    <location>
        <position position="1"/>
    </location>
</feature>
<keyword evidence="1" id="KW-0812">Transmembrane</keyword>
<accession>A0A131Z9N4</accession>
<proteinExistence type="predicted"/>
<evidence type="ECO:0000313" key="2">
    <source>
        <dbReference type="EMBL" id="JAP87515.1"/>
    </source>
</evidence>
<keyword evidence="1" id="KW-1133">Transmembrane helix</keyword>